<reference evidence="7 8" key="2">
    <citation type="journal article" date="2007" name="BMC Biol.">
        <title>A 100%-complete sequence reveals unusually simple genomic features in the hot-spring red alga Cyanidioschyzon merolae.</title>
        <authorList>
            <person name="Nozaki H."/>
            <person name="Takano H."/>
            <person name="Misumi O."/>
            <person name="Terasawa K."/>
            <person name="Matsuzaki M."/>
            <person name="Maruyama S."/>
            <person name="Nishida K."/>
            <person name="Yagisawa F."/>
            <person name="Yoshida Y."/>
            <person name="Fujiwara T."/>
            <person name="Takio S."/>
            <person name="Tamura K."/>
            <person name="Chung S.J."/>
            <person name="Nakamura S."/>
            <person name="Kuroiwa H."/>
            <person name="Tanaka K."/>
            <person name="Sato N."/>
            <person name="Kuroiwa T."/>
        </authorList>
    </citation>
    <scope>NUCLEOTIDE SEQUENCE [LARGE SCALE GENOMIC DNA]</scope>
    <source>
        <strain evidence="7 8">10D</strain>
    </source>
</reference>
<dbReference type="Gramene" id="CMS165CT">
    <property type="protein sequence ID" value="CMS165CT"/>
    <property type="gene ID" value="CMS165C"/>
</dbReference>
<feature type="transmembrane region" description="Helical" evidence="6">
    <location>
        <begin position="104"/>
        <end position="130"/>
    </location>
</feature>
<feature type="compositionally biased region" description="Low complexity" evidence="5">
    <location>
        <begin position="67"/>
        <end position="86"/>
    </location>
</feature>
<dbReference type="KEGG" id="cme:CYME_CMS165C"/>
<keyword evidence="8" id="KW-1185">Reference proteome</keyword>
<protein>
    <recommendedName>
        <fullName evidence="9">Membrane transporter protein</fullName>
    </recommendedName>
</protein>
<evidence type="ECO:0000313" key="8">
    <source>
        <dbReference type="Proteomes" id="UP000007014"/>
    </source>
</evidence>
<dbReference type="InterPro" id="IPR002781">
    <property type="entry name" value="TM_pro_TauE-like"/>
</dbReference>
<keyword evidence="3 6" id="KW-1133">Transmembrane helix</keyword>
<dbReference type="GeneID" id="16997453"/>
<organism evidence="7 8">
    <name type="scientific">Cyanidioschyzon merolae (strain NIES-3377 / 10D)</name>
    <name type="common">Unicellular red alga</name>
    <dbReference type="NCBI Taxonomy" id="280699"/>
    <lineage>
        <taxon>Eukaryota</taxon>
        <taxon>Rhodophyta</taxon>
        <taxon>Bangiophyceae</taxon>
        <taxon>Cyanidiales</taxon>
        <taxon>Cyanidiaceae</taxon>
        <taxon>Cyanidioschyzon</taxon>
    </lineage>
</organism>
<dbReference type="AlphaFoldDB" id="M1V759"/>
<evidence type="ECO:0000256" key="6">
    <source>
        <dbReference type="SAM" id="Phobius"/>
    </source>
</evidence>
<accession>M1V759</accession>
<feature type="transmembrane region" description="Helical" evidence="6">
    <location>
        <begin position="415"/>
        <end position="432"/>
    </location>
</feature>
<dbReference type="eggNOG" id="ENOG502RZ7R">
    <property type="taxonomic scope" value="Eukaryota"/>
</dbReference>
<dbReference type="GO" id="GO:0016020">
    <property type="term" value="C:membrane"/>
    <property type="evidence" value="ECO:0007669"/>
    <property type="project" value="UniProtKB-SubCell"/>
</dbReference>
<feature type="region of interest" description="Disordered" evidence="5">
    <location>
        <begin position="63"/>
        <end position="94"/>
    </location>
</feature>
<evidence type="ECO:0000256" key="4">
    <source>
        <dbReference type="ARBA" id="ARBA00023136"/>
    </source>
</evidence>
<feature type="transmembrane region" description="Helical" evidence="6">
    <location>
        <begin position="387"/>
        <end position="409"/>
    </location>
</feature>
<dbReference type="PANTHER" id="PTHR43701:SF12">
    <property type="entry name" value="MEMBRANE TRANSPORTER PROTEIN YTNM-RELATED"/>
    <property type="match status" value="1"/>
</dbReference>
<dbReference type="HOGENOM" id="CLU_617319_0_0_1"/>
<dbReference type="Pfam" id="PF01925">
    <property type="entry name" value="TauE"/>
    <property type="match status" value="2"/>
</dbReference>
<comment type="subcellular location">
    <subcellularLocation>
        <location evidence="1">Membrane</location>
        <topology evidence="1">Multi-pass membrane protein</topology>
    </subcellularLocation>
</comment>
<evidence type="ECO:0000256" key="3">
    <source>
        <dbReference type="ARBA" id="ARBA00022989"/>
    </source>
</evidence>
<dbReference type="OrthoDB" id="5492at2759"/>
<dbReference type="EMBL" id="AP006501">
    <property type="protein sequence ID" value="BAM82785.1"/>
    <property type="molecule type" value="Genomic_DNA"/>
</dbReference>
<evidence type="ECO:0008006" key="9">
    <source>
        <dbReference type="Google" id="ProtNLM"/>
    </source>
</evidence>
<evidence type="ECO:0000256" key="2">
    <source>
        <dbReference type="ARBA" id="ARBA00022692"/>
    </source>
</evidence>
<evidence type="ECO:0000256" key="5">
    <source>
        <dbReference type="SAM" id="MobiDB-lite"/>
    </source>
</evidence>
<dbReference type="PANTHER" id="PTHR43701">
    <property type="entry name" value="MEMBRANE TRANSPORTER PROTEIN MJ0441-RELATED"/>
    <property type="match status" value="1"/>
</dbReference>
<gene>
    <name evidence="7" type="ORF">CYME_CMS165C</name>
</gene>
<dbReference type="InterPro" id="IPR051598">
    <property type="entry name" value="TSUP/Inactive_protease-like"/>
</dbReference>
<dbReference type="RefSeq" id="XP_005538821.1">
    <property type="nucleotide sequence ID" value="XM_005538764.1"/>
</dbReference>
<feature type="transmembrane region" description="Helical" evidence="6">
    <location>
        <begin position="360"/>
        <end position="380"/>
    </location>
</feature>
<name>M1V759_CYAM1</name>
<evidence type="ECO:0000256" key="1">
    <source>
        <dbReference type="ARBA" id="ARBA00004141"/>
    </source>
</evidence>
<sequence length="444" mass="45518">MPSGCLAHVIRHPLGNCAVRTGQCFLHSLFRGSGSAATASNALAARLGAGTLCEYRARASGSCLKRPNSSISSSSGSSPRATKSPSAVGTTAVPPRRPQWWRNLVPAFPIGFAAGFGGACAGAGGAIFMIPALVRYVNLPQRVAQGTALLASCGTATSSAYNYAAAGCVDLPAALQLMVCSIIMAPIGVAVGQRVNASLLRRGLGILLILLAPLVPLRDRLLSAVAPTDPIAGANFTGTSNTSTNCAASDAAPAGHTAVSGSRSPASQRAWSRADQETQSLLAIITTNVDQALLWTGTCVGFLSGLLGVSGGTLYTPSLALLYASRDRDRERVARSDRNDAAVPSAPAAAHPEKHGVRTIIGTSMFAMVFPAAAAGIGYARRGQVSFLHLPGVILGTLTGAAIGSRAAMLVDESVLRFGFAIVFATLGVRLIRSPVTIERTMTP</sequence>
<reference evidence="7 8" key="1">
    <citation type="journal article" date="2004" name="Nature">
        <title>Genome sequence of the ultrasmall unicellular red alga Cyanidioschyzon merolae 10D.</title>
        <authorList>
            <person name="Matsuzaki M."/>
            <person name="Misumi O."/>
            <person name="Shin-i T."/>
            <person name="Maruyama S."/>
            <person name="Takahara M."/>
            <person name="Miyagishima S."/>
            <person name="Mori T."/>
            <person name="Nishida K."/>
            <person name="Yagisawa F."/>
            <person name="Nishida K."/>
            <person name="Yoshida Y."/>
            <person name="Nishimura Y."/>
            <person name="Nakao S."/>
            <person name="Kobayashi T."/>
            <person name="Momoyama Y."/>
            <person name="Higashiyama T."/>
            <person name="Minoda A."/>
            <person name="Sano M."/>
            <person name="Nomoto H."/>
            <person name="Oishi K."/>
            <person name="Hayashi H."/>
            <person name="Ohta F."/>
            <person name="Nishizaka S."/>
            <person name="Haga S."/>
            <person name="Miura S."/>
            <person name="Morishita T."/>
            <person name="Kabeya Y."/>
            <person name="Terasawa K."/>
            <person name="Suzuki Y."/>
            <person name="Ishii Y."/>
            <person name="Asakawa S."/>
            <person name="Takano H."/>
            <person name="Ohta N."/>
            <person name="Kuroiwa H."/>
            <person name="Tanaka K."/>
            <person name="Shimizu N."/>
            <person name="Sugano S."/>
            <person name="Sato N."/>
            <person name="Nozaki H."/>
            <person name="Ogasawara N."/>
            <person name="Kohara Y."/>
            <person name="Kuroiwa T."/>
        </authorList>
    </citation>
    <scope>NUCLEOTIDE SEQUENCE [LARGE SCALE GENOMIC DNA]</scope>
    <source>
        <strain evidence="7 8">10D</strain>
    </source>
</reference>
<dbReference type="Proteomes" id="UP000007014">
    <property type="component" value="Chromosome 19"/>
</dbReference>
<keyword evidence="4 6" id="KW-0472">Membrane</keyword>
<dbReference type="OMA" id="VIKREWS"/>
<keyword evidence="2 6" id="KW-0812">Transmembrane</keyword>
<evidence type="ECO:0000313" key="7">
    <source>
        <dbReference type="EMBL" id="BAM82785.1"/>
    </source>
</evidence>
<proteinExistence type="predicted"/>
<feature type="transmembrane region" description="Helical" evidence="6">
    <location>
        <begin position="173"/>
        <end position="192"/>
    </location>
</feature>